<geneLocation type="plasmid" evidence="7">
    <name>pti1d1609</name>
</geneLocation>
<gene>
    <name evidence="6" type="ORF">At1D1609_51190</name>
</gene>
<evidence type="ECO:0000259" key="2">
    <source>
        <dbReference type="Pfam" id="PF03050"/>
    </source>
</evidence>
<reference evidence="6 7" key="1">
    <citation type="submission" date="2018-02" db="EMBL/GenBank/DDBJ databases">
        <title>Complete genome sequence of Agrobacterium tumefaciens 1D1609.</title>
        <authorList>
            <person name="Cho S.-T."/>
            <person name="Haryono M."/>
            <person name="Chang H.-H."/>
            <person name="Santos M.N."/>
            <person name="Lai E.-M."/>
            <person name="Kuo C.-H."/>
        </authorList>
    </citation>
    <scope>NUCLEOTIDE SEQUENCE [LARGE SCALE GENOMIC DNA]</scope>
    <source>
        <strain evidence="6 7">1D1609</strain>
        <plasmid evidence="7">Plasmid pti1d1609</plasmid>
    </source>
</reference>
<dbReference type="PANTHER" id="PTHR33678">
    <property type="entry name" value="BLL1576 PROTEIN"/>
    <property type="match status" value="1"/>
</dbReference>
<keyword evidence="6" id="KW-0614">Plasmid</keyword>
<evidence type="ECO:0000259" key="5">
    <source>
        <dbReference type="Pfam" id="PF13817"/>
    </source>
</evidence>
<dbReference type="EMBL" id="CP026926">
    <property type="protein sequence ID" value="AVH45156.1"/>
    <property type="molecule type" value="Genomic_DNA"/>
</dbReference>
<dbReference type="AlphaFoldDB" id="A0A2L2LLH5"/>
<evidence type="ECO:0000259" key="4">
    <source>
        <dbReference type="Pfam" id="PF13007"/>
    </source>
</evidence>
<dbReference type="PANTHER" id="PTHR33678:SF1">
    <property type="entry name" value="BLL1576 PROTEIN"/>
    <property type="match status" value="1"/>
</dbReference>
<evidence type="ECO:0000313" key="6">
    <source>
        <dbReference type="EMBL" id="AVH45156.1"/>
    </source>
</evidence>
<evidence type="ECO:0000259" key="3">
    <source>
        <dbReference type="Pfam" id="PF13005"/>
    </source>
</evidence>
<dbReference type="InterPro" id="IPR052344">
    <property type="entry name" value="Transposase-related"/>
</dbReference>
<sequence length="551" mass="61360">MSNTTEELPDDLASALALLAQERARRVAAEAEAATAKAEAASAKALVSHSEALIARLKLEIDKVRRELYGSRSERKARLLEQMELQLEELEADAGEDELAAEIAAKASTVKAFERRRPSRKPFPEHLPRERVVIAAPANCACCGSTKLSKLGEDVTETLEVVPRQWKVIQTVREKFTCRECEKITQPPAPFHVTPRGFAGPNLLAMILFEKFAQHQPLNRQSERYAREGVDLSLSTLADQVGACAAALKPIHSLIEAHVLAAERLHGDDTTVPILAKGKTDTGRIWTYVRDDRPFGGLSPPAALYYASRDRRQEHPERHLKTFTGILQADAYGGYNPLFKGDRDPNPLRQAFCWAHARRKFFVLADINANAKRGKNAAPISPMALEAVKRIDGLFDIEREINGLTADQRLERRRKESLPLVDSLQVWLQTERAKLSRSSPVAEAIDYMLKRWDGFTSFLEDGRICLTNNAAERALRGFALGRKSWLFAGSDRGADRAAFMATLIMTAKLNDIDPQAWLADVLARIADTPIIRLEQLLPWNWTPPTVNAQAA</sequence>
<feature type="domain" description="Transposase IS66 zinc-finger binding" evidence="3">
    <location>
        <begin position="138"/>
        <end position="182"/>
    </location>
</feature>
<dbReference type="Pfam" id="PF13005">
    <property type="entry name" value="zf-IS66"/>
    <property type="match status" value="1"/>
</dbReference>
<evidence type="ECO:0000313" key="7">
    <source>
        <dbReference type="Proteomes" id="UP000237717"/>
    </source>
</evidence>
<dbReference type="InterPro" id="IPR004291">
    <property type="entry name" value="Transposase_IS66_central"/>
</dbReference>
<evidence type="ECO:0000256" key="1">
    <source>
        <dbReference type="SAM" id="Coils"/>
    </source>
</evidence>
<dbReference type="InterPro" id="IPR024474">
    <property type="entry name" value="Znf_dom_IS66"/>
</dbReference>
<accession>A0A2L2LLH5</accession>
<feature type="domain" description="Transposase TnpC homeodomain" evidence="4">
    <location>
        <begin position="56"/>
        <end position="132"/>
    </location>
</feature>
<feature type="coiled-coil region" evidence="1">
    <location>
        <begin position="19"/>
        <end position="100"/>
    </location>
</feature>
<proteinExistence type="predicted"/>
<feature type="domain" description="Transposase IS66 C-terminal" evidence="5">
    <location>
        <begin position="502"/>
        <end position="539"/>
    </location>
</feature>
<dbReference type="Pfam" id="PF03050">
    <property type="entry name" value="DDE_Tnp_IS66"/>
    <property type="match status" value="1"/>
</dbReference>
<dbReference type="InterPro" id="IPR024463">
    <property type="entry name" value="Transposase_TnpC_homeodom"/>
</dbReference>
<dbReference type="RefSeq" id="WP_104680308.1">
    <property type="nucleotide sequence ID" value="NZ_CP026926.1"/>
</dbReference>
<dbReference type="Proteomes" id="UP000237717">
    <property type="component" value="Plasmid pTi1D1609"/>
</dbReference>
<feature type="domain" description="Transposase IS66 central" evidence="2">
    <location>
        <begin position="197"/>
        <end position="495"/>
    </location>
</feature>
<organism evidence="6 7">
    <name type="scientific">Agrobacterium tumefaciens</name>
    <dbReference type="NCBI Taxonomy" id="358"/>
    <lineage>
        <taxon>Bacteria</taxon>
        <taxon>Pseudomonadati</taxon>
        <taxon>Pseudomonadota</taxon>
        <taxon>Alphaproteobacteria</taxon>
        <taxon>Hyphomicrobiales</taxon>
        <taxon>Rhizobiaceae</taxon>
        <taxon>Rhizobium/Agrobacterium group</taxon>
        <taxon>Agrobacterium</taxon>
        <taxon>Agrobacterium tumefaciens complex</taxon>
    </lineage>
</organism>
<dbReference type="Pfam" id="PF13817">
    <property type="entry name" value="DDE_Tnp_IS66_C"/>
    <property type="match status" value="1"/>
</dbReference>
<keyword evidence="1" id="KW-0175">Coiled coil</keyword>
<dbReference type="InterPro" id="IPR039552">
    <property type="entry name" value="IS66_C"/>
</dbReference>
<name>A0A2L2LLH5_AGRTU</name>
<dbReference type="NCBIfam" id="NF033517">
    <property type="entry name" value="transpos_IS66"/>
    <property type="match status" value="1"/>
</dbReference>
<dbReference type="Pfam" id="PF13007">
    <property type="entry name" value="LZ_Tnp_IS66"/>
    <property type="match status" value="1"/>
</dbReference>
<protein>
    <submittedName>
        <fullName evidence="6">Transposase</fullName>
    </submittedName>
</protein>